<dbReference type="AlphaFoldDB" id="A0A9W8WP33"/>
<proteinExistence type="predicted"/>
<dbReference type="OrthoDB" id="4357141at2759"/>
<evidence type="ECO:0000256" key="1">
    <source>
        <dbReference type="SAM" id="MobiDB-lite"/>
    </source>
</evidence>
<feature type="compositionally biased region" description="Basic residues" evidence="1">
    <location>
        <begin position="172"/>
        <end position="185"/>
    </location>
</feature>
<name>A0A9W8WP33_9PLEO</name>
<feature type="compositionally biased region" description="Basic and acidic residues" evidence="1">
    <location>
        <begin position="161"/>
        <end position="171"/>
    </location>
</feature>
<evidence type="ECO:0000313" key="3">
    <source>
        <dbReference type="Proteomes" id="UP001140562"/>
    </source>
</evidence>
<dbReference type="EMBL" id="JAPEUV010000274">
    <property type="protein sequence ID" value="KAJ4329807.1"/>
    <property type="molecule type" value="Genomic_DNA"/>
</dbReference>
<feature type="region of interest" description="Disordered" evidence="1">
    <location>
        <begin position="160"/>
        <end position="185"/>
    </location>
</feature>
<reference evidence="2" key="1">
    <citation type="submission" date="2022-10" db="EMBL/GenBank/DDBJ databases">
        <title>Tapping the CABI collections for fungal endophytes: first genome assemblies for Collariella, Neodidymelliopsis, Ascochyta clinopodiicola, Didymella pomorum, Didymosphaeria variabile, Neocosmospora piperis and Neocucurbitaria cava.</title>
        <authorList>
            <person name="Hill R."/>
        </authorList>
    </citation>
    <scope>NUCLEOTIDE SEQUENCE</scope>
    <source>
        <strain evidence="2">IMI 360193</strain>
    </source>
</reference>
<dbReference type="Proteomes" id="UP001140562">
    <property type="component" value="Unassembled WGS sequence"/>
</dbReference>
<evidence type="ECO:0000313" key="2">
    <source>
        <dbReference type="EMBL" id="KAJ4329807.1"/>
    </source>
</evidence>
<gene>
    <name evidence="2" type="ORF">N0V87_010549</name>
</gene>
<organism evidence="2 3">
    <name type="scientific">Didymella glomerata</name>
    <dbReference type="NCBI Taxonomy" id="749621"/>
    <lineage>
        <taxon>Eukaryota</taxon>
        <taxon>Fungi</taxon>
        <taxon>Dikarya</taxon>
        <taxon>Ascomycota</taxon>
        <taxon>Pezizomycotina</taxon>
        <taxon>Dothideomycetes</taxon>
        <taxon>Pleosporomycetidae</taxon>
        <taxon>Pleosporales</taxon>
        <taxon>Pleosporineae</taxon>
        <taxon>Didymellaceae</taxon>
        <taxon>Didymella</taxon>
    </lineage>
</organism>
<sequence length="185" mass="20789">MFYIYYASSYSRAREAAFTPRNIRGAWKGAGLYPLRPDRVLQDMQKPQFAQAGTLKIDKVATSTSQDGPVRTPVTPVTMDALLSLRLRVEKSARAAEDSNAVLVQKLANAAELAFAERNLLFNDNRVLLDQNNESRTRQSVKNTIVGRAKMMEYADIVAAQEKRDKAEARPKGGKRGKRKQRPLY</sequence>
<accession>A0A9W8WP33</accession>
<keyword evidence="3" id="KW-1185">Reference proteome</keyword>
<protein>
    <submittedName>
        <fullName evidence="2">Uncharacterized protein</fullName>
    </submittedName>
</protein>
<comment type="caution">
    <text evidence="2">The sequence shown here is derived from an EMBL/GenBank/DDBJ whole genome shotgun (WGS) entry which is preliminary data.</text>
</comment>